<dbReference type="PANTHER" id="PTHR12080:SF55">
    <property type="entry name" value="LYMPHOCYTE FUNCTION-ASSOCIATED ANTIGEN 3"/>
    <property type="match status" value="1"/>
</dbReference>
<sequence>EVFSNPKTFTTLLLPSAGSGDGAELVRAVGSSATFQLQSLGQGTAAAWSFHNEIIATVKIGSPPEVLFYDEGFKPRLNFSQDGTTMTIANLGLGDTGNYTAKALGVKATFSLHVYSELEVPTVTCVAQNCSASSCLYLLHCTTSTPGSGSVWYSWSLGGSLWSEGATVPVQDPPPEPLRCRAQNAVSSRSVAVPSASALCAGTTLAGGL</sequence>
<accession>A0A852IDS2</accession>
<evidence type="ECO:0000256" key="1">
    <source>
        <dbReference type="ARBA" id="ARBA00004370"/>
    </source>
</evidence>
<evidence type="ECO:0000313" key="6">
    <source>
        <dbReference type="Proteomes" id="UP000627253"/>
    </source>
</evidence>
<dbReference type="EMBL" id="WAAF01005487">
    <property type="protein sequence ID" value="NXX41373.1"/>
    <property type="molecule type" value="Genomic_DNA"/>
</dbReference>
<dbReference type="AlphaFoldDB" id="A0A852IDS2"/>
<dbReference type="SUPFAM" id="SSF48726">
    <property type="entry name" value="Immunoglobulin"/>
    <property type="match status" value="1"/>
</dbReference>
<gene>
    <name evidence="5" type="primary">Slamf7</name>
    <name evidence="5" type="ORF">TRILEU_R10086</name>
</gene>
<evidence type="ECO:0000313" key="5">
    <source>
        <dbReference type="EMBL" id="NXX41373.1"/>
    </source>
</evidence>
<organism evidence="5 6">
    <name type="scientific">Tricholaema leucomelas</name>
    <name type="common">pied barbet</name>
    <dbReference type="NCBI Taxonomy" id="240729"/>
    <lineage>
        <taxon>Eukaryota</taxon>
        <taxon>Metazoa</taxon>
        <taxon>Chordata</taxon>
        <taxon>Craniata</taxon>
        <taxon>Vertebrata</taxon>
        <taxon>Euteleostomi</taxon>
        <taxon>Archelosauria</taxon>
        <taxon>Archosauria</taxon>
        <taxon>Dinosauria</taxon>
        <taxon>Saurischia</taxon>
        <taxon>Theropoda</taxon>
        <taxon>Coelurosauria</taxon>
        <taxon>Aves</taxon>
        <taxon>Neognathae</taxon>
        <taxon>Neoaves</taxon>
        <taxon>Telluraves</taxon>
        <taxon>Coraciimorphae</taxon>
        <taxon>Piciformes</taxon>
        <taxon>Lybiidae</taxon>
        <taxon>Tricholaema lacrymosa</taxon>
    </lineage>
</organism>
<dbReference type="InterPro" id="IPR015631">
    <property type="entry name" value="CD2/SLAM_rcpt"/>
</dbReference>
<evidence type="ECO:0000256" key="4">
    <source>
        <dbReference type="ARBA" id="ARBA00023180"/>
    </source>
</evidence>
<keyword evidence="6" id="KW-1185">Reference proteome</keyword>
<reference evidence="5" key="1">
    <citation type="submission" date="2020-02" db="EMBL/GenBank/DDBJ databases">
        <title>Bird 10,000 Genomes (B10K) Project - Family phase.</title>
        <authorList>
            <person name="Zhang G."/>
        </authorList>
    </citation>
    <scope>NUCLEOTIDE SEQUENCE</scope>
    <source>
        <strain evidence="5">B10K-DU-002-37</strain>
        <tissue evidence="5">Muscle</tissue>
    </source>
</reference>
<dbReference type="InterPro" id="IPR036179">
    <property type="entry name" value="Ig-like_dom_sf"/>
</dbReference>
<keyword evidence="3" id="KW-0472">Membrane</keyword>
<dbReference type="GO" id="GO:0016020">
    <property type="term" value="C:membrane"/>
    <property type="evidence" value="ECO:0007669"/>
    <property type="project" value="UniProtKB-SubCell"/>
</dbReference>
<evidence type="ECO:0000256" key="2">
    <source>
        <dbReference type="ARBA" id="ARBA00022729"/>
    </source>
</evidence>
<proteinExistence type="predicted"/>
<protein>
    <submittedName>
        <fullName evidence="5">SLAF7 protein</fullName>
    </submittedName>
</protein>
<keyword evidence="4" id="KW-0325">Glycoprotein</keyword>
<comment type="subcellular location">
    <subcellularLocation>
        <location evidence="1">Membrane</location>
    </subcellularLocation>
</comment>
<dbReference type="Proteomes" id="UP000627253">
    <property type="component" value="Unassembled WGS sequence"/>
</dbReference>
<name>A0A852IDS2_9PICI</name>
<keyword evidence="2" id="KW-0732">Signal</keyword>
<feature type="non-terminal residue" evidence="5">
    <location>
        <position position="209"/>
    </location>
</feature>
<dbReference type="PANTHER" id="PTHR12080">
    <property type="entry name" value="SIGNALING LYMPHOCYTIC ACTIVATION MOLECULE"/>
    <property type="match status" value="1"/>
</dbReference>
<evidence type="ECO:0000256" key="3">
    <source>
        <dbReference type="ARBA" id="ARBA00023136"/>
    </source>
</evidence>
<dbReference type="InterPro" id="IPR013783">
    <property type="entry name" value="Ig-like_fold"/>
</dbReference>
<dbReference type="OrthoDB" id="8741746at2759"/>
<comment type="caution">
    <text evidence="5">The sequence shown here is derived from an EMBL/GenBank/DDBJ whole genome shotgun (WGS) entry which is preliminary data.</text>
</comment>
<dbReference type="Gene3D" id="2.60.40.10">
    <property type="entry name" value="Immunoglobulins"/>
    <property type="match status" value="2"/>
</dbReference>
<feature type="non-terminal residue" evidence="5">
    <location>
        <position position="1"/>
    </location>
</feature>